<dbReference type="Gene3D" id="3.30.910.20">
    <property type="entry name" value="Skp domain"/>
    <property type="match status" value="1"/>
</dbReference>
<evidence type="ECO:0008006" key="6">
    <source>
        <dbReference type="Google" id="ProtNLM"/>
    </source>
</evidence>
<keyword evidence="3" id="KW-0472">Membrane</keyword>
<evidence type="ECO:0000256" key="3">
    <source>
        <dbReference type="SAM" id="Phobius"/>
    </source>
</evidence>
<evidence type="ECO:0000256" key="2">
    <source>
        <dbReference type="ARBA" id="ARBA00022729"/>
    </source>
</evidence>
<keyword evidence="4" id="KW-0614">Plasmid</keyword>
<dbReference type="SMART" id="SM00935">
    <property type="entry name" value="OmpH"/>
    <property type="match status" value="1"/>
</dbReference>
<dbReference type="EMBL" id="AP025321">
    <property type="protein sequence ID" value="BDD12872.1"/>
    <property type="molecule type" value="Genomic_DNA"/>
</dbReference>
<sequence length="176" mass="19922">MESKKDRGAGSKWFRYGFASLIAFVVGAGTVYGIYIFRPAEKEGIIRTAALFEGFSGKKDLEAKLEKIRTIRNGQLDSMKVAMEKATLDGPDLKKARRAYANSVASFEQEEQRLSQTYTDNIWKRLNGYVKEYGEEKGYRFIFGTQGSGNLMYARTEDDITDQVLEYANGKYEGDL</sequence>
<protein>
    <recommendedName>
        <fullName evidence="6">OmpH family outer membrane protein</fullName>
    </recommendedName>
</protein>
<dbReference type="AlphaFoldDB" id="A0AAU9D148"/>
<proteinExistence type="inferred from homology"/>
<accession>A0AAU9D148</accession>
<reference evidence="4 5" key="1">
    <citation type="submission" date="2021-12" db="EMBL/GenBank/DDBJ databases">
        <title>Genome sequencing of bacteria with rrn-lacking chromosome and rrn-plasmid.</title>
        <authorList>
            <person name="Anda M."/>
            <person name="Iwasaki W."/>
        </authorList>
    </citation>
    <scope>NUCLEOTIDE SEQUENCE [LARGE SCALE GENOMIC DNA]</scope>
    <source>
        <strain evidence="4 5">DSM 100852</strain>
        <plasmid evidence="4 5">pFA7</plasmid>
    </source>
</reference>
<dbReference type="GO" id="GO:0050821">
    <property type="term" value="P:protein stabilization"/>
    <property type="evidence" value="ECO:0007669"/>
    <property type="project" value="TreeGrafter"/>
</dbReference>
<dbReference type="PANTHER" id="PTHR35089">
    <property type="entry name" value="CHAPERONE PROTEIN SKP"/>
    <property type="match status" value="1"/>
</dbReference>
<keyword evidence="3" id="KW-1133">Transmembrane helix</keyword>
<keyword evidence="5" id="KW-1185">Reference proteome</keyword>
<evidence type="ECO:0000313" key="4">
    <source>
        <dbReference type="EMBL" id="BDD12872.1"/>
    </source>
</evidence>
<gene>
    <name evidence="4" type="ORF">FUAX_53040</name>
</gene>
<dbReference type="GO" id="GO:0051082">
    <property type="term" value="F:unfolded protein binding"/>
    <property type="evidence" value="ECO:0007669"/>
    <property type="project" value="InterPro"/>
</dbReference>
<geneLocation type="plasmid" evidence="4 5">
    <name>pFA7</name>
</geneLocation>
<dbReference type="InterPro" id="IPR024930">
    <property type="entry name" value="Skp_dom_sf"/>
</dbReference>
<dbReference type="RefSeq" id="WP_338396064.1">
    <property type="nucleotide sequence ID" value="NZ_AP025321.1"/>
</dbReference>
<keyword evidence="2" id="KW-0732">Signal</keyword>
<dbReference type="KEGG" id="fax:FUAX_53040"/>
<evidence type="ECO:0000313" key="5">
    <source>
        <dbReference type="Proteomes" id="UP001348817"/>
    </source>
</evidence>
<dbReference type="Proteomes" id="UP001348817">
    <property type="component" value="Plasmid pFA7"/>
</dbReference>
<comment type="similarity">
    <text evidence="1">Belongs to the Skp family.</text>
</comment>
<name>A0AAU9D148_9BACT</name>
<evidence type="ECO:0000256" key="1">
    <source>
        <dbReference type="ARBA" id="ARBA00009091"/>
    </source>
</evidence>
<keyword evidence="3" id="KW-0812">Transmembrane</keyword>
<dbReference type="Pfam" id="PF03938">
    <property type="entry name" value="OmpH"/>
    <property type="match status" value="1"/>
</dbReference>
<organism evidence="4 5">
    <name type="scientific">Fulvitalea axinellae</name>
    <dbReference type="NCBI Taxonomy" id="1182444"/>
    <lineage>
        <taxon>Bacteria</taxon>
        <taxon>Pseudomonadati</taxon>
        <taxon>Bacteroidota</taxon>
        <taxon>Cytophagia</taxon>
        <taxon>Cytophagales</taxon>
        <taxon>Persicobacteraceae</taxon>
        <taxon>Fulvitalea</taxon>
    </lineage>
</organism>
<dbReference type="SUPFAM" id="SSF111384">
    <property type="entry name" value="OmpH-like"/>
    <property type="match status" value="1"/>
</dbReference>
<dbReference type="GO" id="GO:0005829">
    <property type="term" value="C:cytosol"/>
    <property type="evidence" value="ECO:0007669"/>
    <property type="project" value="TreeGrafter"/>
</dbReference>
<dbReference type="InterPro" id="IPR005632">
    <property type="entry name" value="Chaperone_Skp"/>
</dbReference>
<feature type="transmembrane region" description="Helical" evidence="3">
    <location>
        <begin position="13"/>
        <end position="37"/>
    </location>
</feature>
<dbReference type="PANTHER" id="PTHR35089:SF1">
    <property type="entry name" value="CHAPERONE PROTEIN SKP"/>
    <property type="match status" value="1"/>
</dbReference>